<evidence type="ECO:0000313" key="5">
    <source>
        <dbReference type="Proteomes" id="UP000783253"/>
    </source>
</evidence>
<name>A0ABS7J331_9SPHN</name>
<evidence type="ECO:0000256" key="2">
    <source>
        <dbReference type="SAM" id="SignalP"/>
    </source>
</evidence>
<dbReference type="EMBL" id="JAIGNK010000002">
    <property type="protein sequence ID" value="MBX7457868.1"/>
    <property type="molecule type" value="Genomic_DNA"/>
</dbReference>
<keyword evidence="5" id="KW-1185">Reference proteome</keyword>
<dbReference type="PANTHER" id="PTHR30373">
    <property type="entry name" value="UPF0603 PROTEIN YGCG"/>
    <property type="match status" value="1"/>
</dbReference>
<dbReference type="PANTHER" id="PTHR30373:SF2">
    <property type="entry name" value="UPF0603 PROTEIN YGCG"/>
    <property type="match status" value="1"/>
</dbReference>
<dbReference type="InterPro" id="IPR007621">
    <property type="entry name" value="TPM_dom"/>
</dbReference>
<evidence type="ECO:0000259" key="3">
    <source>
        <dbReference type="Pfam" id="PF04536"/>
    </source>
</evidence>
<keyword evidence="2" id="KW-0732">Signal</keyword>
<sequence>MLALILAALVSPASAQDYPARPDGPVYDAAELIPPAEEARLVEKLTSYNRETGRAIVVATEATTGGYDTQTYSRGLAETWGIGGEETEQGVLLYIARDDRQMWISTARGAQGTLTDISAGRIVRNTLRPAFREGDFAGGIDRAVDQMIERLDMDPAEAAAIAEAEAAAERNRSSEGGFPIGGLIWFAFIFFFFILPMLRGGGRRRRYKRGPWGDTARDIILWEAGKAIARGIDGGSRGGGWGGGGFGGGGGGFGGFGGGGGGFNGGGAGGGW</sequence>
<proteinExistence type="predicted"/>
<keyword evidence="1" id="KW-0472">Membrane</keyword>
<dbReference type="Gene3D" id="3.10.310.50">
    <property type="match status" value="1"/>
</dbReference>
<dbReference type="Proteomes" id="UP000783253">
    <property type="component" value="Unassembled WGS sequence"/>
</dbReference>
<accession>A0ABS7J331</accession>
<gene>
    <name evidence="4" type="ORF">K3152_06390</name>
</gene>
<keyword evidence="1" id="KW-0812">Transmembrane</keyword>
<feature type="domain" description="TPM" evidence="3">
    <location>
        <begin position="26"/>
        <end position="149"/>
    </location>
</feature>
<feature type="chain" id="PRO_5045246902" evidence="2">
    <location>
        <begin position="16"/>
        <end position="272"/>
    </location>
</feature>
<organism evidence="4 5">
    <name type="scientific">Qipengyuania polymorpha</name>
    <dbReference type="NCBI Taxonomy" id="2867234"/>
    <lineage>
        <taxon>Bacteria</taxon>
        <taxon>Pseudomonadati</taxon>
        <taxon>Pseudomonadota</taxon>
        <taxon>Alphaproteobacteria</taxon>
        <taxon>Sphingomonadales</taxon>
        <taxon>Erythrobacteraceae</taxon>
        <taxon>Qipengyuania</taxon>
    </lineage>
</organism>
<protein>
    <submittedName>
        <fullName evidence="4">TPM domain-containing protein</fullName>
    </submittedName>
</protein>
<dbReference type="Pfam" id="PF04536">
    <property type="entry name" value="TPM_phosphatase"/>
    <property type="match status" value="1"/>
</dbReference>
<feature type="signal peptide" evidence="2">
    <location>
        <begin position="1"/>
        <end position="15"/>
    </location>
</feature>
<comment type="caution">
    <text evidence="4">The sequence shown here is derived from an EMBL/GenBank/DDBJ whole genome shotgun (WGS) entry which is preliminary data.</text>
</comment>
<keyword evidence="1" id="KW-1133">Transmembrane helix</keyword>
<evidence type="ECO:0000313" key="4">
    <source>
        <dbReference type="EMBL" id="MBX7457868.1"/>
    </source>
</evidence>
<evidence type="ECO:0000256" key="1">
    <source>
        <dbReference type="SAM" id="Phobius"/>
    </source>
</evidence>
<feature type="transmembrane region" description="Helical" evidence="1">
    <location>
        <begin position="178"/>
        <end position="198"/>
    </location>
</feature>
<reference evidence="4 5" key="1">
    <citation type="submission" date="2021-08" db="EMBL/GenBank/DDBJ databases">
        <title>Comparative Genomics Analysis of the Genus Qipengyuania Reveals Extensive Genetic Diversity and Metabolic Versatility, Including the Description of Fifteen Novel Species.</title>
        <authorList>
            <person name="Liu Y."/>
        </authorList>
    </citation>
    <scope>NUCLEOTIDE SEQUENCE [LARGE SCALE GENOMIC DNA]</scope>
    <source>
        <strain evidence="4 5">1NDH17</strain>
    </source>
</reference>